<dbReference type="RefSeq" id="WP_100868402.1">
    <property type="nucleotide sequence ID" value="NZ_PHUF01000007.1"/>
</dbReference>
<feature type="domain" description="HTH marR-type" evidence="4">
    <location>
        <begin position="28"/>
        <end position="127"/>
    </location>
</feature>
<dbReference type="InterPro" id="IPR023187">
    <property type="entry name" value="Tscrpt_reg_MarR-type_CS"/>
</dbReference>
<organism evidence="5 6">
    <name type="scientific">Novosphingobium kunmingense</name>
    <dbReference type="NCBI Taxonomy" id="1211806"/>
    <lineage>
        <taxon>Bacteria</taxon>
        <taxon>Pseudomonadati</taxon>
        <taxon>Pseudomonadota</taxon>
        <taxon>Alphaproteobacteria</taxon>
        <taxon>Sphingomonadales</taxon>
        <taxon>Sphingomonadaceae</taxon>
        <taxon>Novosphingobium</taxon>
    </lineage>
</organism>
<dbReference type="OrthoDB" id="582199at2"/>
<evidence type="ECO:0000256" key="1">
    <source>
        <dbReference type="ARBA" id="ARBA00023015"/>
    </source>
</evidence>
<dbReference type="GO" id="GO:0003700">
    <property type="term" value="F:DNA-binding transcription factor activity"/>
    <property type="evidence" value="ECO:0007669"/>
    <property type="project" value="InterPro"/>
</dbReference>
<dbReference type="PROSITE" id="PS01117">
    <property type="entry name" value="HTH_MARR_1"/>
    <property type="match status" value="1"/>
</dbReference>
<dbReference type="AlphaFoldDB" id="A0A2N0H3B2"/>
<dbReference type="Gene3D" id="1.10.10.10">
    <property type="entry name" value="Winged helix-like DNA-binding domain superfamily/Winged helix DNA-binding domain"/>
    <property type="match status" value="1"/>
</dbReference>
<evidence type="ECO:0000313" key="6">
    <source>
        <dbReference type="Proteomes" id="UP000232587"/>
    </source>
</evidence>
<dbReference type="Pfam" id="PF12802">
    <property type="entry name" value="MarR_2"/>
    <property type="match status" value="1"/>
</dbReference>
<dbReference type="PANTHER" id="PTHR39515:SF2">
    <property type="entry name" value="HTH-TYPE TRANSCRIPTIONAL REGULATOR RV0880"/>
    <property type="match status" value="1"/>
</dbReference>
<protein>
    <submittedName>
        <fullName evidence="5">DNA-binding MarR family transcriptional regulator</fullName>
    </submittedName>
</protein>
<keyword evidence="3" id="KW-0804">Transcription</keyword>
<evidence type="ECO:0000256" key="2">
    <source>
        <dbReference type="ARBA" id="ARBA00023125"/>
    </source>
</evidence>
<dbReference type="InterPro" id="IPR052526">
    <property type="entry name" value="HTH-type_Bedaq_tolerance"/>
</dbReference>
<proteinExistence type="predicted"/>
<dbReference type="EMBL" id="PHUF01000007">
    <property type="protein sequence ID" value="PKB13421.1"/>
    <property type="molecule type" value="Genomic_DNA"/>
</dbReference>
<evidence type="ECO:0000313" key="5">
    <source>
        <dbReference type="EMBL" id="PKB13421.1"/>
    </source>
</evidence>
<keyword evidence="1" id="KW-0805">Transcription regulation</keyword>
<comment type="caution">
    <text evidence="5">The sequence shown here is derived from an EMBL/GenBank/DDBJ whole genome shotgun (WGS) entry which is preliminary data.</text>
</comment>
<keyword evidence="6" id="KW-1185">Reference proteome</keyword>
<evidence type="ECO:0000256" key="3">
    <source>
        <dbReference type="ARBA" id="ARBA00023163"/>
    </source>
</evidence>
<evidence type="ECO:0000259" key="4">
    <source>
        <dbReference type="SMART" id="SM00347"/>
    </source>
</evidence>
<keyword evidence="2 5" id="KW-0238">DNA-binding</keyword>
<reference evidence="5 6" key="1">
    <citation type="submission" date="2017-11" db="EMBL/GenBank/DDBJ databases">
        <title>Genomic Encyclopedia of Type Strains, Phase III (KMG-III): the genomes of soil and plant-associated and newly described type strains.</title>
        <authorList>
            <person name="Whitman W."/>
        </authorList>
    </citation>
    <scope>NUCLEOTIDE SEQUENCE [LARGE SCALE GENOMIC DNA]</scope>
    <source>
        <strain evidence="5 6">CGMCC 1.12274</strain>
    </source>
</reference>
<dbReference type="SMART" id="SM00347">
    <property type="entry name" value="HTH_MARR"/>
    <property type="match status" value="1"/>
</dbReference>
<dbReference type="InterPro" id="IPR000835">
    <property type="entry name" value="HTH_MarR-typ"/>
</dbReference>
<dbReference type="Proteomes" id="UP000232587">
    <property type="component" value="Unassembled WGS sequence"/>
</dbReference>
<gene>
    <name evidence="5" type="ORF">B0I00_3220</name>
</gene>
<accession>A0A2N0H3B2</accession>
<sequence length="153" mass="16880">MTDQGETILIPLFWAFAWFDEGLQTLLREAGWDAVSRPQTMVLIAVGQGIARPAEIARTLAITRQSAGATIAEMVAAGLIELTTDPDDRRAKIVRISAEGERRRADSRAAMTRLVDELEQRIGKDSVAGLSAALRRDWGPPLTVRNKIREKQT</sequence>
<name>A0A2N0H3B2_9SPHN</name>
<dbReference type="PANTHER" id="PTHR39515">
    <property type="entry name" value="CONSERVED PROTEIN"/>
    <property type="match status" value="1"/>
</dbReference>
<dbReference type="InterPro" id="IPR036390">
    <property type="entry name" value="WH_DNA-bd_sf"/>
</dbReference>
<dbReference type="SUPFAM" id="SSF46785">
    <property type="entry name" value="Winged helix' DNA-binding domain"/>
    <property type="match status" value="1"/>
</dbReference>
<dbReference type="InterPro" id="IPR036388">
    <property type="entry name" value="WH-like_DNA-bd_sf"/>
</dbReference>
<dbReference type="GO" id="GO:0003677">
    <property type="term" value="F:DNA binding"/>
    <property type="evidence" value="ECO:0007669"/>
    <property type="project" value="UniProtKB-KW"/>
</dbReference>